<organism evidence="1 2">
    <name type="scientific">Chitinophaga lutea</name>
    <dbReference type="NCBI Taxonomy" id="2488634"/>
    <lineage>
        <taxon>Bacteria</taxon>
        <taxon>Pseudomonadati</taxon>
        <taxon>Bacteroidota</taxon>
        <taxon>Chitinophagia</taxon>
        <taxon>Chitinophagales</taxon>
        <taxon>Chitinophagaceae</taxon>
        <taxon>Chitinophaga</taxon>
    </lineage>
</organism>
<keyword evidence="2" id="KW-1185">Reference proteome</keyword>
<accession>A0A3N4QD37</accession>
<proteinExistence type="predicted"/>
<sequence length="193" mass="21391">MLNLKTTALGIAVLLAACSKRSRPQPQPAYSYRSLNNVEVRYLTPFSLDIDEDDTDDVFFTVALRNDQQGTHAMFTAVALKTAKMLSRPDSVVRLQAGDEIPVLAPYPHEWNGFVNHLCTILLPAANPSDTTWLGDWVAADKKFMGVQFRKGNDTFLGWIAASVDTARDCMILHDCAWRHVNAGAVKAGKRLE</sequence>
<dbReference type="EMBL" id="RPDH01000002">
    <property type="protein sequence ID" value="RPE09664.1"/>
    <property type="molecule type" value="Genomic_DNA"/>
</dbReference>
<gene>
    <name evidence="1" type="ORF">EGT74_22050</name>
</gene>
<dbReference type="Proteomes" id="UP000278351">
    <property type="component" value="Unassembled WGS sequence"/>
</dbReference>
<evidence type="ECO:0008006" key="3">
    <source>
        <dbReference type="Google" id="ProtNLM"/>
    </source>
</evidence>
<comment type="caution">
    <text evidence="1">The sequence shown here is derived from an EMBL/GenBank/DDBJ whole genome shotgun (WGS) entry which is preliminary data.</text>
</comment>
<name>A0A3N4QD37_9BACT</name>
<evidence type="ECO:0000313" key="1">
    <source>
        <dbReference type="EMBL" id="RPE09664.1"/>
    </source>
</evidence>
<dbReference type="OrthoDB" id="668489at2"/>
<protein>
    <recommendedName>
        <fullName evidence="3">Lipoprotein</fullName>
    </recommendedName>
</protein>
<dbReference type="RefSeq" id="WP_123848645.1">
    <property type="nucleotide sequence ID" value="NZ_RPDH01000002.1"/>
</dbReference>
<dbReference type="AlphaFoldDB" id="A0A3N4QD37"/>
<reference evidence="1 2" key="1">
    <citation type="submission" date="2018-11" db="EMBL/GenBank/DDBJ databases">
        <title>Chitinophaga lutea sp.nov., isolate from arsenic contaminated soil.</title>
        <authorList>
            <person name="Zong Y."/>
        </authorList>
    </citation>
    <scope>NUCLEOTIDE SEQUENCE [LARGE SCALE GENOMIC DNA]</scope>
    <source>
        <strain evidence="1 2">ZY74</strain>
    </source>
</reference>
<evidence type="ECO:0000313" key="2">
    <source>
        <dbReference type="Proteomes" id="UP000278351"/>
    </source>
</evidence>
<dbReference type="PROSITE" id="PS51257">
    <property type="entry name" value="PROKAR_LIPOPROTEIN"/>
    <property type="match status" value="1"/>
</dbReference>